<evidence type="ECO:0000313" key="5">
    <source>
        <dbReference type="Proteomes" id="UP001396334"/>
    </source>
</evidence>
<feature type="transmembrane region" description="Helical" evidence="2">
    <location>
        <begin position="222"/>
        <end position="243"/>
    </location>
</feature>
<comment type="caution">
    <text evidence="4">The sequence shown here is derived from an EMBL/GenBank/DDBJ whole genome shotgun (WGS) entry which is preliminary data.</text>
</comment>
<dbReference type="Proteomes" id="UP001396334">
    <property type="component" value="Unassembled WGS sequence"/>
</dbReference>
<evidence type="ECO:0000256" key="1">
    <source>
        <dbReference type="SAM" id="MobiDB-lite"/>
    </source>
</evidence>
<dbReference type="InterPro" id="IPR008972">
    <property type="entry name" value="Cupredoxin"/>
</dbReference>
<dbReference type="EMBL" id="JBBPBN010000001">
    <property type="protein sequence ID" value="KAK9047268.1"/>
    <property type="molecule type" value="Genomic_DNA"/>
</dbReference>
<feature type="signal peptide" evidence="3">
    <location>
        <begin position="1"/>
        <end position="21"/>
    </location>
</feature>
<feature type="compositionally biased region" description="Low complexity" evidence="1">
    <location>
        <begin position="131"/>
        <end position="145"/>
    </location>
</feature>
<proteinExistence type="predicted"/>
<dbReference type="Gene3D" id="2.60.40.420">
    <property type="entry name" value="Cupredoxins - blue copper proteins"/>
    <property type="match status" value="1"/>
</dbReference>
<keyword evidence="2" id="KW-0812">Transmembrane</keyword>
<protein>
    <submittedName>
        <fullName evidence="4">Uncharacterized protein</fullName>
    </submittedName>
</protein>
<reference evidence="4 5" key="1">
    <citation type="journal article" date="2024" name="G3 (Bethesda)">
        <title>Genome assembly of Hibiscus sabdariffa L. provides insights into metabolisms of medicinal natural products.</title>
        <authorList>
            <person name="Kim T."/>
        </authorList>
    </citation>
    <scope>NUCLEOTIDE SEQUENCE [LARGE SCALE GENOMIC DNA]</scope>
    <source>
        <strain evidence="4">TK-2024</strain>
        <tissue evidence="4">Old leaves</tissue>
    </source>
</reference>
<dbReference type="PANTHER" id="PTHR34662:SF3">
    <property type="entry name" value="OS04G0422700 PROTEIN"/>
    <property type="match status" value="1"/>
</dbReference>
<evidence type="ECO:0000256" key="2">
    <source>
        <dbReference type="SAM" id="Phobius"/>
    </source>
</evidence>
<accession>A0ABR2UC39</accession>
<organism evidence="4 5">
    <name type="scientific">Hibiscus sabdariffa</name>
    <name type="common">roselle</name>
    <dbReference type="NCBI Taxonomy" id="183260"/>
    <lineage>
        <taxon>Eukaryota</taxon>
        <taxon>Viridiplantae</taxon>
        <taxon>Streptophyta</taxon>
        <taxon>Embryophyta</taxon>
        <taxon>Tracheophyta</taxon>
        <taxon>Spermatophyta</taxon>
        <taxon>Magnoliopsida</taxon>
        <taxon>eudicotyledons</taxon>
        <taxon>Gunneridae</taxon>
        <taxon>Pentapetalae</taxon>
        <taxon>rosids</taxon>
        <taxon>malvids</taxon>
        <taxon>Malvales</taxon>
        <taxon>Malvaceae</taxon>
        <taxon>Malvoideae</taxon>
        <taxon>Hibiscus</taxon>
    </lineage>
</organism>
<name>A0ABR2UC39_9ROSI</name>
<feature type="chain" id="PRO_5045599101" evidence="3">
    <location>
        <begin position="22"/>
        <end position="244"/>
    </location>
</feature>
<dbReference type="SUPFAM" id="SSF49503">
    <property type="entry name" value="Cupredoxins"/>
    <property type="match status" value="1"/>
</dbReference>
<evidence type="ECO:0000256" key="3">
    <source>
        <dbReference type="SAM" id="SignalP"/>
    </source>
</evidence>
<sequence>MKIFPLLIFLISLLFVASSQAATILVDGVSQWKNPTVHVGDSIIFKHKYHYNLYIFQNIKAFHLCNFTQATLLTKPNSSSYTWHPSRPGFFYFAFNNGSLHTCQGSQKLSIKASATLPPGKATTTPPPELSPAEAPAPTSGGPVVSSSPAYPWPFRPRQAAVSPAPSASSPVTVPSLVPDKGGGIPFINSNPAVPLPTGEVDSATIRPLPTSDHGGQAAKGILVAPAAAAVLMTVFCVAFLVVL</sequence>
<evidence type="ECO:0000313" key="4">
    <source>
        <dbReference type="EMBL" id="KAK9047268.1"/>
    </source>
</evidence>
<feature type="region of interest" description="Disordered" evidence="1">
    <location>
        <begin position="116"/>
        <end position="145"/>
    </location>
</feature>
<keyword evidence="2" id="KW-0472">Membrane</keyword>
<gene>
    <name evidence="4" type="ORF">V6N11_053117</name>
</gene>
<dbReference type="PANTHER" id="PTHR34662">
    <property type="entry name" value="OS04G0422700 PROTEIN"/>
    <property type="match status" value="1"/>
</dbReference>
<keyword evidence="5" id="KW-1185">Reference proteome</keyword>
<keyword evidence="3" id="KW-0732">Signal</keyword>
<keyword evidence="2" id="KW-1133">Transmembrane helix</keyword>